<proteinExistence type="inferred from homology"/>
<accession>A0A0D6QTK5</accession>
<dbReference type="AlphaFoldDB" id="A0A0D6QTK5"/>
<dbReference type="PROSITE" id="PS51257">
    <property type="entry name" value="PROKAR_LIPOPROTEIN"/>
    <property type="match status" value="1"/>
</dbReference>
<dbReference type="Gene3D" id="3.10.450.10">
    <property type="match status" value="1"/>
</dbReference>
<dbReference type="CDD" id="cd00042">
    <property type="entry name" value="CY"/>
    <property type="match status" value="1"/>
</dbReference>
<keyword evidence="3" id="KW-0732">Signal</keyword>
<comment type="similarity">
    <text evidence="3">Belongs to the cystatin family. Phytocystatin subfamily.</text>
</comment>
<dbReference type="GO" id="GO:0004869">
    <property type="term" value="F:cysteine-type endopeptidase inhibitor activity"/>
    <property type="evidence" value="ECO:0007669"/>
    <property type="project" value="UniProtKB-KW"/>
</dbReference>
<name>A0A0D6QTK5_ARACU</name>
<feature type="domain" description="Cystatin" evidence="4">
    <location>
        <begin position="29"/>
        <end position="120"/>
    </location>
</feature>
<keyword evidence="2 3" id="KW-0789">Thiol protease inhibitor</keyword>
<evidence type="ECO:0000256" key="3">
    <source>
        <dbReference type="RuleBase" id="RU362130"/>
    </source>
</evidence>
<dbReference type="InterPro" id="IPR027214">
    <property type="entry name" value="Cystatin"/>
</dbReference>
<protein>
    <recommendedName>
        <fullName evidence="3">Cysteine proteinase inhibitor</fullName>
    </recommendedName>
</protein>
<evidence type="ECO:0000256" key="1">
    <source>
        <dbReference type="ARBA" id="ARBA00022690"/>
    </source>
</evidence>
<dbReference type="PANTHER" id="PTHR11413">
    <property type="entry name" value="CYSTATIN FAMILY MEMBER"/>
    <property type="match status" value="1"/>
</dbReference>
<dbReference type="Pfam" id="PF16845">
    <property type="entry name" value="SQAPI"/>
    <property type="match status" value="1"/>
</dbReference>
<dbReference type="EMBL" id="GCKF01045632">
    <property type="protein sequence ID" value="JAG93791.1"/>
    <property type="molecule type" value="Transcribed_RNA"/>
</dbReference>
<dbReference type="SUPFAM" id="SSF54403">
    <property type="entry name" value="Cystatin/monellin"/>
    <property type="match status" value="1"/>
</dbReference>
<organism evidence="5">
    <name type="scientific">Araucaria cunninghamii</name>
    <name type="common">Hoop pine</name>
    <name type="synonym">Moreton Bay pine</name>
    <dbReference type="NCBI Taxonomy" id="56994"/>
    <lineage>
        <taxon>Eukaryota</taxon>
        <taxon>Viridiplantae</taxon>
        <taxon>Streptophyta</taxon>
        <taxon>Embryophyta</taxon>
        <taxon>Tracheophyta</taxon>
        <taxon>Spermatophyta</taxon>
        <taxon>Pinopsida</taxon>
        <taxon>Pinidae</taxon>
        <taxon>Conifers II</taxon>
        <taxon>Araucariales</taxon>
        <taxon>Araucariaceae</taxon>
        <taxon>Araucaria</taxon>
    </lineage>
</organism>
<dbReference type="InterPro" id="IPR046350">
    <property type="entry name" value="Cystatin_sf"/>
</dbReference>
<dbReference type="InterPro" id="IPR000010">
    <property type="entry name" value="Cystatin_dom"/>
</dbReference>
<dbReference type="PANTHER" id="PTHR11413:SF103">
    <property type="entry name" value="CYSTEINE PROTEINASE INHIBITOR 12"/>
    <property type="match status" value="1"/>
</dbReference>
<feature type="chain" id="PRO_5005391987" description="Cysteine proteinase inhibitor" evidence="3">
    <location>
        <begin position="29"/>
        <end position="122"/>
    </location>
</feature>
<reference evidence="5" key="1">
    <citation type="submission" date="2015-03" db="EMBL/GenBank/DDBJ databases">
        <title>A transcriptome of Araucaria cunninghamii, an australian fine timber species.</title>
        <authorList>
            <person name="Jing Yi C.J.Y."/>
            <person name="Yin San L.Y.S."/>
            <person name="Abdul Karim S.S."/>
            <person name="Wan Azmi N.N."/>
            <person name="Hercus R.R."/>
            <person name="Croft L.L."/>
        </authorList>
    </citation>
    <scope>NUCLEOTIDE SEQUENCE</scope>
    <source>
        <strain evidence="5">MI0301</strain>
        <tissue evidence="5">Leaf</tissue>
    </source>
</reference>
<feature type="signal peptide" evidence="3">
    <location>
        <begin position="1"/>
        <end position="28"/>
    </location>
</feature>
<dbReference type="SMART" id="SM00043">
    <property type="entry name" value="CY"/>
    <property type="match status" value="1"/>
</dbReference>
<keyword evidence="1 3" id="KW-0646">Protease inhibitor</keyword>
<evidence type="ECO:0000259" key="4">
    <source>
        <dbReference type="SMART" id="SM00043"/>
    </source>
</evidence>
<sequence length="122" mass="13601">MVKRTRSWGFIFMLALGCLCMVASGVLSRRVGGIEDVPSFQQNKEIQELANYAVNKYNKDNNAALCLSKVVKAQQQAVAAGTKFYLVLEALNDGKPGSYRAVIYVKPGQKYKELQEFSPVKY</sequence>
<evidence type="ECO:0000256" key="2">
    <source>
        <dbReference type="ARBA" id="ARBA00022704"/>
    </source>
</evidence>
<evidence type="ECO:0000313" key="5">
    <source>
        <dbReference type="EMBL" id="JAG93791.1"/>
    </source>
</evidence>